<feature type="transmembrane region" description="Helical" evidence="1">
    <location>
        <begin position="20"/>
        <end position="38"/>
    </location>
</feature>
<feature type="transmembrane region" description="Helical" evidence="1">
    <location>
        <begin position="77"/>
        <end position="95"/>
    </location>
</feature>
<reference evidence="2 3" key="1">
    <citation type="journal article" date="2024" name="Int. J. Syst. Evol. Microbiol.">
        <title>Paenibacillus hexagrammi sp. nov., a novel bacterium isolated from the gut content of Hexagrammos agrammus.</title>
        <authorList>
            <person name="Jung H.K."/>
            <person name="Kim D.G."/>
            <person name="Zin H."/>
            <person name="Park J."/>
            <person name="Jung H."/>
            <person name="Kim Y.O."/>
            <person name="Kong H.J."/>
            <person name="Kim J.W."/>
            <person name="Kim Y.S."/>
        </authorList>
    </citation>
    <scope>NUCLEOTIDE SEQUENCE [LARGE SCALE GENOMIC DNA]</scope>
    <source>
        <strain evidence="2 3">YPD9-1</strain>
    </source>
</reference>
<dbReference type="EMBL" id="CP090978">
    <property type="protein sequence ID" value="UJF34538.1"/>
    <property type="molecule type" value="Genomic_DNA"/>
</dbReference>
<dbReference type="Proteomes" id="UP001649230">
    <property type="component" value="Chromosome"/>
</dbReference>
<keyword evidence="3" id="KW-1185">Reference proteome</keyword>
<feature type="transmembrane region" description="Helical" evidence="1">
    <location>
        <begin position="50"/>
        <end position="71"/>
    </location>
</feature>
<gene>
    <name evidence="2" type="ORF">L0M14_04970</name>
</gene>
<evidence type="ECO:0000256" key="1">
    <source>
        <dbReference type="SAM" id="Phobius"/>
    </source>
</evidence>
<keyword evidence="1" id="KW-0472">Membrane</keyword>
<protein>
    <submittedName>
        <fullName evidence="2">Uncharacterized protein</fullName>
    </submittedName>
</protein>
<name>A0ABY3SKG7_9BACL</name>
<keyword evidence="1" id="KW-1133">Transmembrane helix</keyword>
<evidence type="ECO:0000313" key="2">
    <source>
        <dbReference type="EMBL" id="UJF34538.1"/>
    </source>
</evidence>
<sequence length="96" mass="11094">MEVNVFNQDKKSWNRKLINIYWGVIIALIPTEFLYLLSGHAEEHFILHRVIVPTLVMILITLTLEIAHRLFQDILDNYLICGAALFPLLLSLSTMT</sequence>
<dbReference type="RefSeq" id="WP_235121112.1">
    <property type="nucleotide sequence ID" value="NZ_CP090978.1"/>
</dbReference>
<accession>A0ABY3SKG7</accession>
<organism evidence="2 3">
    <name type="scientific">Paenibacillus hexagrammi</name>
    <dbReference type="NCBI Taxonomy" id="2908839"/>
    <lineage>
        <taxon>Bacteria</taxon>
        <taxon>Bacillati</taxon>
        <taxon>Bacillota</taxon>
        <taxon>Bacilli</taxon>
        <taxon>Bacillales</taxon>
        <taxon>Paenibacillaceae</taxon>
        <taxon>Paenibacillus</taxon>
    </lineage>
</organism>
<proteinExistence type="predicted"/>
<keyword evidence="1" id="KW-0812">Transmembrane</keyword>
<evidence type="ECO:0000313" key="3">
    <source>
        <dbReference type="Proteomes" id="UP001649230"/>
    </source>
</evidence>